<keyword evidence="3" id="KW-1185">Reference proteome</keyword>
<dbReference type="RefSeq" id="WP_092906232.1">
    <property type="nucleotide sequence ID" value="NZ_FOUZ01000002.1"/>
</dbReference>
<dbReference type="OrthoDB" id="1524821at2"/>
<dbReference type="AlphaFoldDB" id="A0A1I4TGA1"/>
<gene>
    <name evidence="2" type="ORF">SAMN05421738_102193</name>
</gene>
<evidence type="ECO:0000313" key="2">
    <source>
        <dbReference type="EMBL" id="SFM75746.1"/>
    </source>
</evidence>
<feature type="compositionally biased region" description="Acidic residues" evidence="1">
    <location>
        <begin position="158"/>
        <end position="182"/>
    </location>
</feature>
<dbReference type="InterPro" id="IPR003772">
    <property type="entry name" value="YceD"/>
</dbReference>
<sequence length="195" mass="22568">MDKLKNYNIVFSSLPLGENDFTFELSQSFFDLFEIEQDFESPKLNISISLEKKSTMLELQIDLNGHITVPCDLTGELFPQKISNNAELIVKFGDEFDDTDSEVWVIPREDYQINVAQVLYELAMLSVPTKRIHPDVLNGESNSELIDLLDQYSIYEINEDTTDNEYDEEENNEGEDDDDNEDIDPRWAKLKDLKP</sequence>
<accession>A0A1I4TGA1</accession>
<evidence type="ECO:0000256" key="1">
    <source>
        <dbReference type="SAM" id="MobiDB-lite"/>
    </source>
</evidence>
<feature type="compositionally biased region" description="Basic and acidic residues" evidence="1">
    <location>
        <begin position="183"/>
        <end position="195"/>
    </location>
</feature>
<protein>
    <submittedName>
        <fullName evidence="2">Uncharacterized metal-binding protein YceD, DUF177 family</fullName>
    </submittedName>
</protein>
<dbReference type="EMBL" id="FOUZ01000002">
    <property type="protein sequence ID" value="SFM75746.1"/>
    <property type="molecule type" value="Genomic_DNA"/>
</dbReference>
<dbReference type="Proteomes" id="UP000199149">
    <property type="component" value="Unassembled WGS sequence"/>
</dbReference>
<evidence type="ECO:0000313" key="3">
    <source>
        <dbReference type="Proteomes" id="UP000199149"/>
    </source>
</evidence>
<name>A0A1I4TGA1_9FLAO</name>
<organism evidence="2 3">
    <name type="scientific">Algoriella xinjiangensis</name>
    <dbReference type="NCBI Taxonomy" id="684065"/>
    <lineage>
        <taxon>Bacteria</taxon>
        <taxon>Pseudomonadati</taxon>
        <taxon>Bacteroidota</taxon>
        <taxon>Flavobacteriia</taxon>
        <taxon>Flavobacteriales</taxon>
        <taxon>Weeksellaceae</taxon>
        <taxon>Algoriella</taxon>
    </lineage>
</organism>
<feature type="region of interest" description="Disordered" evidence="1">
    <location>
        <begin position="158"/>
        <end position="195"/>
    </location>
</feature>
<proteinExistence type="predicted"/>
<dbReference type="Pfam" id="PF02620">
    <property type="entry name" value="YceD"/>
    <property type="match status" value="1"/>
</dbReference>
<reference evidence="3" key="1">
    <citation type="submission" date="2016-10" db="EMBL/GenBank/DDBJ databases">
        <authorList>
            <person name="Varghese N."/>
            <person name="Submissions S."/>
        </authorList>
    </citation>
    <scope>NUCLEOTIDE SEQUENCE [LARGE SCALE GENOMIC DNA]</scope>
    <source>
        <strain evidence="3">XJ109</strain>
    </source>
</reference>
<dbReference type="STRING" id="684065.SAMN05421738_102193"/>